<accession>A0A3D8IRX8</accession>
<dbReference type="PROSITE" id="PS00444">
    <property type="entry name" value="POLYPRENYL_SYNTHASE_2"/>
    <property type="match status" value="1"/>
</dbReference>
<keyword evidence="4" id="KW-0479">Metal-binding</keyword>
<dbReference type="Pfam" id="PF00348">
    <property type="entry name" value="polyprenyl_synt"/>
    <property type="match status" value="1"/>
</dbReference>
<evidence type="ECO:0000313" key="8">
    <source>
        <dbReference type="Proteomes" id="UP000256379"/>
    </source>
</evidence>
<proteinExistence type="inferred from homology"/>
<name>A0A3D8IRX8_9HELI</name>
<dbReference type="InterPro" id="IPR008949">
    <property type="entry name" value="Isoprenoid_synthase_dom_sf"/>
</dbReference>
<dbReference type="GO" id="GO:0008299">
    <property type="term" value="P:isoprenoid biosynthetic process"/>
    <property type="evidence" value="ECO:0007669"/>
    <property type="project" value="InterPro"/>
</dbReference>
<comment type="cofactor">
    <cofactor evidence="1">
        <name>Mg(2+)</name>
        <dbReference type="ChEBI" id="CHEBI:18420"/>
    </cofactor>
</comment>
<dbReference type="SUPFAM" id="SSF48576">
    <property type="entry name" value="Terpenoid synthases"/>
    <property type="match status" value="1"/>
</dbReference>
<dbReference type="AlphaFoldDB" id="A0A3D8IRX8"/>
<evidence type="ECO:0000256" key="5">
    <source>
        <dbReference type="ARBA" id="ARBA00022842"/>
    </source>
</evidence>
<evidence type="ECO:0000256" key="2">
    <source>
        <dbReference type="ARBA" id="ARBA00006706"/>
    </source>
</evidence>
<keyword evidence="8" id="KW-1185">Reference proteome</keyword>
<dbReference type="InterPro" id="IPR033749">
    <property type="entry name" value="Polyprenyl_synt_CS"/>
</dbReference>
<protein>
    <submittedName>
        <fullName evidence="7">Octaprenyl-diphosphate synthase</fullName>
    </submittedName>
</protein>
<evidence type="ECO:0000256" key="6">
    <source>
        <dbReference type="RuleBase" id="RU004466"/>
    </source>
</evidence>
<evidence type="ECO:0000256" key="1">
    <source>
        <dbReference type="ARBA" id="ARBA00001946"/>
    </source>
</evidence>
<keyword evidence="5" id="KW-0460">Magnesium</keyword>
<dbReference type="InterPro" id="IPR000092">
    <property type="entry name" value="Polyprenyl_synt"/>
</dbReference>
<dbReference type="PANTHER" id="PTHR12001:SF69">
    <property type="entry name" value="ALL TRANS-POLYPRENYL-DIPHOSPHATE SYNTHASE PDSS1"/>
    <property type="match status" value="1"/>
</dbReference>
<dbReference type="OrthoDB" id="9805316at2"/>
<comment type="similarity">
    <text evidence="2 6">Belongs to the FPP/GGPP synthase family.</text>
</comment>
<dbReference type="CDD" id="cd00685">
    <property type="entry name" value="Trans_IPPS_HT"/>
    <property type="match status" value="1"/>
</dbReference>
<dbReference type="EMBL" id="NXLQ01000001">
    <property type="protein sequence ID" value="RDU67665.1"/>
    <property type="molecule type" value="Genomic_DNA"/>
</dbReference>
<evidence type="ECO:0000256" key="3">
    <source>
        <dbReference type="ARBA" id="ARBA00022679"/>
    </source>
</evidence>
<reference evidence="7 8" key="1">
    <citation type="submission" date="2018-04" db="EMBL/GenBank/DDBJ databases">
        <title>Novel Campyloabacter and Helicobacter Species and Strains.</title>
        <authorList>
            <person name="Mannion A.J."/>
            <person name="Shen Z."/>
            <person name="Fox J.G."/>
        </authorList>
    </citation>
    <scope>NUCLEOTIDE SEQUENCE [LARGE SCALE GENOMIC DNA]</scope>
    <source>
        <strain evidence="7 8">MIT 17-337</strain>
    </source>
</reference>
<dbReference type="Proteomes" id="UP000256379">
    <property type="component" value="Unassembled WGS sequence"/>
</dbReference>
<dbReference type="Gene3D" id="1.10.600.10">
    <property type="entry name" value="Farnesyl Diphosphate Synthase"/>
    <property type="match status" value="1"/>
</dbReference>
<gene>
    <name evidence="7" type="ORF">CQA53_01305</name>
</gene>
<sequence>MGLERVANIALEILQNTQSKEAISLYKELECGKMLRSKLVLSIVENESAYRLCAIIELIQSASLLHDDVIDESLLRRGKTSINAKFGNKTAIMLGDILYSNAFFELSKFDSQIAQSLSQSVSLLSIGELEDVSLEQSFNNNEQKYLDMITHKSASLIAASAECAAILATHENHRDYYKYGLYLGMAFQIIDDILDITQKSENLGKPALSDFCSGKTTLPYIYLYHELDNDKKAWLKSLFKKNLNTDDFEHLHSLLLENPIKKAKQKALFYGNFALQIAQKVKNKKLESIINTMIERDF</sequence>
<keyword evidence="3 6" id="KW-0808">Transferase</keyword>
<dbReference type="SFLD" id="SFLDS00005">
    <property type="entry name" value="Isoprenoid_Synthase_Type_I"/>
    <property type="match status" value="1"/>
</dbReference>
<dbReference type="PROSITE" id="PS00723">
    <property type="entry name" value="POLYPRENYL_SYNTHASE_1"/>
    <property type="match status" value="1"/>
</dbReference>
<dbReference type="PANTHER" id="PTHR12001">
    <property type="entry name" value="GERANYLGERANYL PYROPHOSPHATE SYNTHASE"/>
    <property type="match status" value="1"/>
</dbReference>
<organism evidence="7 8">
    <name type="scientific">Helicobacter didelphidarum</name>
    <dbReference type="NCBI Taxonomy" id="2040648"/>
    <lineage>
        <taxon>Bacteria</taxon>
        <taxon>Pseudomonadati</taxon>
        <taxon>Campylobacterota</taxon>
        <taxon>Epsilonproteobacteria</taxon>
        <taxon>Campylobacterales</taxon>
        <taxon>Helicobacteraceae</taxon>
        <taxon>Helicobacter</taxon>
    </lineage>
</organism>
<dbReference type="GO" id="GO:0004659">
    <property type="term" value="F:prenyltransferase activity"/>
    <property type="evidence" value="ECO:0007669"/>
    <property type="project" value="InterPro"/>
</dbReference>
<dbReference type="GO" id="GO:0046872">
    <property type="term" value="F:metal ion binding"/>
    <property type="evidence" value="ECO:0007669"/>
    <property type="project" value="UniProtKB-KW"/>
</dbReference>
<comment type="caution">
    <text evidence="7">The sequence shown here is derived from an EMBL/GenBank/DDBJ whole genome shotgun (WGS) entry which is preliminary data.</text>
</comment>
<evidence type="ECO:0000256" key="4">
    <source>
        <dbReference type="ARBA" id="ARBA00022723"/>
    </source>
</evidence>
<dbReference type="RefSeq" id="WP_115542192.1">
    <property type="nucleotide sequence ID" value="NZ_NXLQ01000001.1"/>
</dbReference>
<evidence type="ECO:0000313" key="7">
    <source>
        <dbReference type="EMBL" id="RDU67665.1"/>
    </source>
</evidence>